<reference evidence="2" key="1">
    <citation type="submission" date="2021-01" db="EMBL/GenBank/DDBJ databases">
        <authorList>
            <consortium name="Genoscope - CEA"/>
            <person name="William W."/>
        </authorList>
    </citation>
    <scope>NUCLEOTIDE SEQUENCE</scope>
</reference>
<protein>
    <submittedName>
        <fullName evidence="2">(rape) hypothetical protein</fullName>
    </submittedName>
</protein>
<evidence type="ECO:0000313" key="2">
    <source>
        <dbReference type="EMBL" id="CAF2028669.1"/>
    </source>
</evidence>
<feature type="region of interest" description="Disordered" evidence="1">
    <location>
        <begin position="82"/>
        <end position="110"/>
    </location>
</feature>
<organism evidence="2">
    <name type="scientific">Brassica napus</name>
    <name type="common">Rape</name>
    <dbReference type="NCBI Taxonomy" id="3708"/>
    <lineage>
        <taxon>Eukaryota</taxon>
        <taxon>Viridiplantae</taxon>
        <taxon>Streptophyta</taxon>
        <taxon>Embryophyta</taxon>
        <taxon>Tracheophyta</taxon>
        <taxon>Spermatophyta</taxon>
        <taxon>Magnoliopsida</taxon>
        <taxon>eudicotyledons</taxon>
        <taxon>Gunneridae</taxon>
        <taxon>Pentapetalae</taxon>
        <taxon>rosids</taxon>
        <taxon>malvids</taxon>
        <taxon>Brassicales</taxon>
        <taxon>Brassicaceae</taxon>
        <taxon>Brassiceae</taxon>
        <taxon>Brassica</taxon>
    </lineage>
</organism>
<proteinExistence type="predicted"/>
<dbReference type="AlphaFoldDB" id="A0A816N1C3"/>
<sequence>MRDYKSILASRHVSVTDNSCCHGHKSPNKINRLWTASQKEKNRYRRIPTDHHHVFDRPAINGHGLGWESACFRWYQRGDATDPCQRRRQDEEETLIRSSLQPDPNRSPDRRLEKKIQSFSINSTIFDLSA</sequence>
<name>A0A816N1C3_BRANA</name>
<dbReference type="Proteomes" id="UP001295469">
    <property type="component" value="Chromosome C07"/>
</dbReference>
<gene>
    <name evidence="2" type="ORF">DARMORV10_C07P55220.1</name>
</gene>
<accession>A0A816N1C3</accession>
<evidence type="ECO:0000256" key="1">
    <source>
        <dbReference type="SAM" id="MobiDB-lite"/>
    </source>
</evidence>
<dbReference type="EMBL" id="HG994371">
    <property type="protein sequence ID" value="CAF2028669.1"/>
    <property type="molecule type" value="Genomic_DNA"/>
</dbReference>